<evidence type="ECO:0000313" key="5">
    <source>
        <dbReference type="Proteomes" id="UP000199134"/>
    </source>
</evidence>
<dbReference type="GO" id="GO:0016405">
    <property type="term" value="F:CoA-ligase activity"/>
    <property type="evidence" value="ECO:0007669"/>
    <property type="project" value="TreeGrafter"/>
</dbReference>
<evidence type="ECO:0000259" key="1">
    <source>
        <dbReference type="Pfam" id="PF00501"/>
    </source>
</evidence>
<dbReference type="InterPro" id="IPR042099">
    <property type="entry name" value="ANL_N_sf"/>
</dbReference>
<dbReference type="Proteomes" id="UP000199134">
    <property type="component" value="Unassembled WGS sequence"/>
</dbReference>
<proteinExistence type="predicted"/>
<dbReference type="PANTHER" id="PTHR24096:SF420">
    <property type="entry name" value="LONG-CHAIN-FATTY-ACID--COA LIGASE-RELATED"/>
    <property type="match status" value="1"/>
</dbReference>
<name>A0A1H0II97_9BACT</name>
<dbReference type="PANTHER" id="PTHR24096">
    <property type="entry name" value="LONG-CHAIN-FATTY-ACID--COA LIGASE"/>
    <property type="match status" value="1"/>
</dbReference>
<gene>
    <name evidence="3" type="ORF">SAMN04487900_1156</name>
    <name evidence="2" type="ORF">SAMN04487901_11263</name>
</gene>
<dbReference type="Proteomes" id="UP000198779">
    <property type="component" value="Unassembled WGS sequence"/>
</dbReference>
<keyword evidence="4" id="KW-1185">Reference proteome</keyword>
<dbReference type="EMBL" id="FNCQ01000012">
    <property type="protein sequence ID" value="SDG91370.1"/>
    <property type="molecule type" value="Genomic_DNA"/>
</dbReference>
<dbReference type="InterPro" id="IPR020845">
    <property type="entry name" value="AMP-binding_CS"/>
</dbReference>
<dbReference type="Pfam" id="PF00501">
    <property type="entry name" value="AMP-binding"/>
    <property type="match status" value="1"/>
</dbReference>
<organism evidence="3 5">
    <name type="scientific">Prevotella communis</name>
    <dbReference type="NCBI Taxonomy" id="2913614"/>
    <lineage>
        <taxon>Bacteria</taxon>
        <taxon>Pseudomonadati</taxon>
        <taxon>Bacteroidota</taxon>
        <taxon>Bacteroidia</taxon>
        <taxon>Bacteroidales</taxon>
        <taxon>Prevotellaceae</taxon>
        <taxon>Prevotella</taxon>
    </lineage>
</organism>
<protein>
    <submittedName>
        <fullName evidence="3">Long-chain acyl-CoA synthetase</fullName>
    </submittedName>
</protein>
<evidence type="ECO:0000313" key="3">
    <source>
        <dbReference type="EMBL" id="SDO31076.1"/>
    </source>
</evidence>
<feature type="domain" description="AMP-dependent synthetase/ligase" evidence="1">
    <location>
        <begin position="18"/>
        <end position="409"/>
    </location>
</feature>
<dbReference type="PROSITE" id="PS00455">
    <property type="entry name" value="AMP_BINDING"/>
    <property type="match status" value="1"/>
</dbReference>
<dbReference type="STRING" id="645274.SAMN04487901_11263"/>
<dbReference type="RefSeq" id="WP_091818357.1">
    <property type="nucleotide sequence ID" value="NZ_FNCQ01000012.1"/>
</dbReference>
<dbReference type="OrthoDB" id="9778383at2"/>
<reference evidence="3 4" key="1">
    <citation type="submission" date="2016-10" db="EMBL/GenBank/DDBJ databases">
        <authorList>
            <person name="Varghese N."/>
            <person name="Submissions S."/>
        </authorList>
    </citation>
    <scope>NUCLEOTIDE SEQUENCE</scope>
    <source>
        <strain evidence="3">BP1-145</strain>
        <strain evidence="4">BP1-148</strain>
    </source>
</reference>
<reference evidence="2 5" key="2">
    <citation type="submission" date="2016-10" db="EMBL/GenBank/DDBJ databases">
        <authorList>
            <person name="de Groot N.N."/>
        </authorList>
    </citation>
    <scope>NUCLEOTIDE SEQUENCE [LARGE SCALE GENOMIC DNA]</scope>
    <source>
        <strain evidence="5">BP1-145</strain>
        <strain evidence="2">BP1-148</strain>
    </source>
</reference>
<dbReference type="InterPro" id="IPR045851">
    <property type="entry name" value="AMP-bd_C_sf"/>
</dbReference>
<dbReference type="AlphaFoldDB" id="A0A1H0II97"/>
<evidence type="ECO:0000313" key="4">
    <source>
        <dbReference type="Proteomes" id="UP000198779"/>
    </source>
</evidence>
<dbReference type="EMBL" id="FNIW01000015">
    <property type="protein sequence ID" value="SDO31076.1"/>
    <property type="molecule type" value="Genomic_DNA"/>
</dbReference>
<dbReference type="InterPro" id="IPR000873">
    <property type="entry name" value="AMP-dep_synth/lig_dom"/>
</dbReference>
<dbReference type="Gene3D" id="3.30.300.30">
    <property type="match status" value="1"/>
</dbReference>
<accession>A0A1G7Y5V3</accession>
<sequence length="548" mass="62096">MREKEYTSIVKQLETVMREQWDCDALTDYGSDITYKYSSVAKRICYLHLLFESLGIKAGDKVAICDKNSSNWAIAMLAVLTYRAVAVPLLPDYSKEQLKMLCEHCDAKFMIASHRLSNLWPEGQCPMYMIDVNDLLAMTPSGFTDEVEDKAFAMFAKRYPDGFTKEHVHYEAENPDDLMILSYTSGSTGNPKGVMLPWRSLQSNLQFAADAIPCKKDLRAFLILPMAHMFAFAFDFLYCITCGAHLFILTKVPAPKVILEAFATIRPDYFLCVPLVMEKIIKSKVMPVLNKPLMKVLLKIPGIHGVICRKIRQQLTSALGGNFYEVIMGGAALSKEVEKILRMVGFRFTVGYGMTECGPIITYSDWKVQRPGSCGKAALNMEVKVDSPDPRNIPGEIMVKGPNVMRGYYKNPEATKDTIDEDGWLHTGDLAVVDKDGYFYIRGRKKNMLLGSNGQNIYPEEAEDQVVTHSLFEECVVVQREGKLVALVYASDMLLEKLGTTREELDLETIRKEVNLHLPNYCQLSKIEQRDEEFAKTPKKSIRRFLYK</sequence>
<dbReference type="Gene3D" id="3.40.50.12780">
    <property type="entry name" value="N-terminal domain of ligase-like"/>
    <property type="match status" value="1"/>
</dbReference>
<evidence type="ECO:0000313" key="2">
    <source>
        <dbReference type="EMBL" id="SDG91370.1"/>
    </source>
</evidence>
<accession>A0A1H0II97</accession>
<dbReference type="SUPFAM" id="SSF56801">
    <property type="entry name" value="Acetyl-CoA synthetase-like"/>
    <property type="match status" value="1"/>
</dbReference>